<keyword evidence="2" id="KW-1185">Reference proteome</keyword>
<sequence>MLCGGVEIPPEWIYAKLLGLDRHGEARLEAGNSSGLGGYWHRDDEQGGDTWDENSARYQSMVLDAFPHQYAWMDDQPAEDFEEESNPEAKKFFDLLAFVRKPLWEGSAFRNCPLRLGCLQLSLRITTHNMRLNKWLVWLERLLVILVIFQKTTMKQRK</sequence>
<comment type="caution">
    <text evidence="1">The sequence shown here is derived from an EMBL/GenBank/DDBJ whole genome shotgun (WGS) entry which is preliminary data.</text>
</comment>
<accession>A0ABU6ZCM6</accession>
<dbReference type="EMBL" id="JASCZI010272057">
    <property type="protein sequence ID" value="MED6219703.1"/>
    <property type="molecule type" value="Genomic_DNA"/>
</dbReference>
<name>A0ABU6ZCM6_9FABA</name>
<organism evidence="1 2">
    <name type="scientific">Stylosanthes scabra</name>
    <dbReference type="NCBI Taxonomy" id="79078"/>
    <lineage>
        <taxon>Eukaryota</taxon>
        <taxon>Viridiplantae</taxon>
        <taxon>Streptophyta</taxon>
        <taxon>Embryophyta</taxon>
        <taxon>Tracheophyta</taxon>
        <taxon>Spermatophyta</taxon>
        <taxon>Magnoliopsida</taxon>
        <taxon>eudicotyledons</taxon>
        <taxon>Gunneridae</taxon>
        <taxon>Pentapetalae</taxon>
        <taxon>rosids</taxon>
        <taxon>fabids</taxon>
        <taxon>Fabales</taxon>
        <taxon>Fabaceae</taxon>
        <taxon>Papilionoideae</taxon>
        <taxon>50 kb inversion clade</taxon>
        <taxon>dalbergioids sensu lato</taxon>
        <taxon>Dalbergieae</taxon>
        <taxon>Pterocarpus clade</taxon>
        <taxon>Stylosanthes</taxon>
    </lineage>
</organism>
<dbReference type="Proteomes" id="UP001341840">
    <property type="component" value="Unassembled WGS sequence"/>
</dbReference>
<protein>
    <submittedName>
        <fullName evidence="1">Uncharacterized protein</fullName>
    </submittedName>
</protein>
<gene>
    <name evidence="1" type="ORF">PIB30_038276</name>
</gene>
<evidence type="ECO:0000313" key="1">
    <source>
        <dbReference type="EMBL" id="MED6219703.1"/>
    </source>
</evidence>
<proteinExistence type="predicted"/>
<evidence type="ECO:0000313" key="2">
    <source>
        <dbReference type="Proteomes" id="UP001341840"/>
    </source>
</evidence>
<reference evidence="1 2" key="1">
    <citation type="journal article" date="2023" name="Plants (Basel)">
        <title>Bridging the Gap: Combining Genomics and Transcriptomics Approaches to Understand Stylosanthes scabra, an Orphan Legume from the Brazilian Caatinga.</title>
        <authorList>
            <person name="Ferreira-Neto J.R.C."/>
            <person name="da Silva M.D."/>
            <person name="Binneck E."/>
            <person name="de Melo N.F."/>
            <person name="da Silva R.H."/>
            <person name="de Melo A.L.T.M."/>
            <person name="Pandolfi V."/>
            <person name="Bustamante F.O."/>
            <person name="Brasileiro-Vidal A.C."/>
            <person name="Benko-Iseppon A.M."/>
        </authorList>
    </citation>
    <scope>NUCLEOTIDE SEQUENCE [LARGE SCALE GENOMIC DNA]</scope>
    <source>
        <tissue evidence="1">Leaves</tissue>
    </source>
</reference>